<keyword evidence="3" id="KW-1185">Reference proteome</keyword>
<dbReference type="RefSeq" id="WP_075082056.1">
    <property type="nucleotide sequence ID" value="NZ_CP042912.1"/>
</dbReference>
<protein>
    <recommendedName>
        <fullName evidence="1">Carbohydrate binding module xylan-binding domain-containing protein</fullName>
    </recommendedName>
</protein>
<dbReference type="AlphaFoldDB" id="A0A5B9P9M6"/>
<dbReference type="InterPro" id="IPR031768">
    <property type="entry name" value="CBM60_xylan-bd"/>
</dbReference>
<organism evidence="2 3">
    <name type="scientific">Mariniblastus fucicola</name>
    <dbReference type="NCBI Taxonomy" id="980251"/>
    <lineage>
        <taxon>Bacteria</taxon>
        <taxon>Pseudomonadati</taxon>
        <taxon>Planctomycetota</taxon>
        <taxon>Planctomycetia</taxon>
        <taxon>Pirellulales</taxon>
        <taxon>Pirellulaceae</taxon>
        <taxon>Mariniblastus</taxon>
    </lineage>
</organism>
<dbReference type="Gene3D" id="2.60.60.40">
    <property type="match status" value="1"/>
</dbReference>
<gene>
    <name evidence="2" type="ORF">MFFC18_33560</name>
</gene>
<sequence length="553" mass="59441">MIQKPEISCSLKVEALENRMMLSSVSILGYGHTGEETMSLLVDQQVVQTWENVGTEERLFNFETEESLSPDQVRIAFTNDLYLPEQGIDRNLSVALMTIDGQTFATNDPGVLSVGVWNPEVGAIVSGYGQGDTLHASGYFEFAAPPLTSIDFAGRTWEVVDGSPTPDDLFLDDLGELTLGGARGPLAISTELAVVGGEKYRLTLDANREFISGGLTSQGPWSTVGINFYDNNGQLQGQEQIEINTAQGFDGDRFVEAPEGATTGFLWAWIDDYNDPNDTFVPLKISAVDWLVDDAVTPDDNTPPEASFTPFTFDSFGATTLNFGVDFSDNQELAPINRGVILVISPDGRVTSPPIAFGPPTNTDSFQTLVFTMEPPFGRSEWTSEDNGEYVVQLDPGKLSDAAGNVADGRRLGTFSIDIQTPVDTTPPVVELVSSPGVITTPPTGGRGNDVQFTVTYTDDIGLGNLVQDRILVEGPNGYFGFGRGIAGGGADPNGFFEISYIPLPADGFWSDNENGTYTISLVDGTVVDQFGNYTDGRQLGTFEIAIPGIDVV</sequence>
<proteinExistence type="predicted"/>
<dbReference type="Proteomes" id="UP000322214">
    <property type="component" value="Chromosome"/>
</dbReference>
<feature type="domain" description="Carbohydrate binding module xylan-binding" evidence="1">
    <location>
        <begin position="30"/>
        <end position="112"/>
    </location>
</feature>
<dbReference type="Pfam" id="PF16841">
    <property type="entry name" value="CBM60"/>
    <property type="match status" value="1"/>
</dbReference>
<evidence type="ECO:0000313" key="3">
    <source>
        <dbReference type="Proteomes" id="UP000322214"/>
    </source>
</evidence>
<reference evidence="2 3" key="1">
    <citation type="submission" date="2019-08" db="EMBL/GenBank/DDBJ databases">
        <title>Deep-cultivation of Planctomycetes and their phenomic and genomic characterization uncovers novel biology.</title>
        <authorList>
            <person name="Wiegand S."/>
            <person name="Jogler M."/>
            <person name="Boedeker C."/>
            <person name="Pinto D."/>
            <person name="Vollmers J."/>
            <person name="Rivas-Marin E."/>
            <person name="Kohn T."/>
            <person name="Peeters S.H."/>
            <person name="Heuer A."/>
            <person name="Rast P."/>
            <person name="Oberbeckmann S."/>
            <person name="Bunk B."/>
            <person name="Jeske O."/>
            <person name="Meyerdierks A."/>
            <person name="Storesund J.E."/>
            <person name="Kallscheuer N."/>
            <person name="Luecker S."/>
            <person name="Lage O.M."/>
            <person name="Pohl T."/>
            <person name="Merkel B.J."/>
            <person name="Hornburger P."/>
            <person name="Mueller R.-W."/>
            <person name="Bruemmer F."/>
            <person name="Labrenz M."/>
            <person name="Spormann A.M."/>
            <person name="Op den Camp H."/>
            <person name="Overmann J."/>
            <person name="Amann R."/>
            <person name="Jetten M.S.M."/>
            <person name="Mascher T."/>
            <person name="Medema M.H."/>
            <person name="Devos D.P."/>
            <person name="Kaster A.-K."/>
            <person name="Ovreas L."/>
            <person name="Rohde M."/>
            <person name="Galperin M.Y."/>
            <person name="Jogler C."/>
        </authorList>
    </citation>
    <scope>NUCLEOTIDE SEQUENCE [LARGE SCALE GENOMIC DNA]</scope>
    <source>
        <strain evidence="2 3">FC18</strain>
    </source>
</reference>
<dbReference type="KEGG" id="mff:MFFC18_33560"/>
<dbReference type="EMBL" id="CP042912">
    <property type="protein sequence ID" value="QEG23457.1"/>
    <property type="molecule type" value="Genomic_DNA"/>
</dbReference>
<name>A0A5B9P9M6_9BACT</name>
<evidence type="ECO:0000259" key="1">
    <source>
        <dbReference type="Pfam" id="PF16841"/>
    </source>
</evidence>
<evidence type="ECO:0000313" key="2">
    <source>
        <dbReference type="EMBL" id="QEG23457.1"/>
    </source>
</evidence>
<accession>A0A5B9P9M6</accession>